<comment type="caution">
    <text evidence="1">The sequence shown here is derived from an EMBL/GenBank/DDBJ whole genome shotgun (WGS) entry which is preliminary data.</text>
</comment>
<evidence type="ECO:0000313" key="2">
    <source>
        <dbReference type="Proteomes" id="UP001596915"/>
    </source>
</evidence>
<dbReference type="Proteomes" id="UP001596915">
    <property type="component" value="Unassembled WGS sequence"/>
</dbReference>
<name>A0ABW2WQX4_9ACTN</name>
<sequence>MVLGSDITRYFSRPENREALEPELQAEVEFGWQNSRGTDPDEVIENIEMFLEHDAAWREDGEPLVAEFRQDAVKVEAPGAEALGSSAASEVKAWHLAFRGEWIAASEQLQEAARQVGAGGQSTRGYRGLLLYLSGVWLHLGAEDETQRARARELVRQAAAASEVRGTWLKEMPQLPGTEEVSLASMDVVAVSAIVARLRGQLRPNRVNDDLTKMREALAQDESTVYEGGLTALGSFLGAESSKPKGQGRCDSAWVWGTAIWMTVEAKSEQHADGLLPLHDIRQANTQLDQLAADRSMDHPPAGSPAIIVSDRLTVDPQHAPAANANVYLASTETIEQIAGDVSIVWSDLLTSAAGIQAEQTLRQHVRSVMTEHGCLPTQVIDRLTQNRIRPGA</sequence>
<organism evidence="1 2">
    <name type="scientific">Streptomyces sanglieri</name>
    <dbReference type="NCBI Taxonomy" id="193460"/>
    <lineage>
        <taxon>Bacteria</taxon>
        <taxon>Bacillati</taxon>
        <taxon>Actinomycetota</taxon>
        <taxon>Actinomycetes</taxon>
        <taxon>Kitasatosporales</taxon>
        <taxon>Streptomycetaceae</taxon>
        <taxon>Streptomyces</taxon>
    </lineage>
</organism>
<reference evidence="2" key="1">
    <citation type="journal article" date="2019" name="Int. J. Syst. Evol. Microbiol.">
        <title>The Global Catalogue of Microorganisms (GCM) 10K type strain sequencing project: providing services to taxonomists for standard genome sequencing and annotation.</title>
        <authorList>
            <consortium name="The Broad Institute Genomics Platform"/>
            <consortium name="The Broad Institute Genome Sequencing Center for Infectious Disease"/>
            <person name="Wu L."/>
            <person name="Ma J."/>
        </authorList>
    </citation>
    <scope>NUCLEOTIDE SEQUENCE [LARGE SCALE GENOMIC DNA]</scope>
    <source>
        <strain evidence="2">JCM 12607</strain>
    </source>
</reference>
<accession>A0ABW2WQX4</accession>
<keyword evidence="2" id="KW-1185">Reference proteome</keyword>
<protein>
    <submittedName>
        <fullName evidence="1">Uncharacterized protein</fullName>
    </submittedName>
</protein>
<proteinExistence type="predicted"/>
<evidence type="ECO:0000313" key="1">
    <source>
        <dbReference type="EMBL" id="MFD0622219.1"/>
    </source>
</evidence>
<gene>
    <name evidence="1" type="ORF">ACFQ2K_04695</name>
</gene>
<dbReference type="EMBL" id="JBHTGL010000005">
    <property type="protein sequence ID" value="MFD0622219.1"/>
    <property type="molecule type" value="Genomic_DNA"/>
</dbReference>